<comment type="subcellular location">
    <subcellularLocation>
        <location evidence="1">Nucleus</location>
    </subcellularLocation>
</comment>
<evidence type="ECO:0000256" key="2">
    <source>
        <dbReference type="ARBA" id="ARBA00023125"/>
    </source>
</evidence>
<feature type="domain" description="DDE-1" evidence="4">
    <location>
        <begin position="266"/>
        <end position="372"/>
    </location>
</feature>
<dbReference type="Proteomes" id="UP000301870">
    <property type="component" value="Unplaced"/>
</dbReference>
<evidence type="ECO:0000259" key="4">
    <source>
        <dbReference type="Pfam" id="PF03184"/>
    </source>
</evidence>
<dbReference type="Pfam" id="PF05225">
    <property type="entry name" value="HTH_psq"/>
    <property type="match status" value="1"/>
</dbReference>
<dbReference type="AlphaFoldDB" id="A0A9J7J4T8"/>
<evidence type="ECO:0000313" key="8">
    <source>
        <dbReference type="RefSeq" id="XP_022835029.1"/>
    </source>
</evidence>
<evidence type="ECO:0000259" key="5">
    <source>
        <dbReference type="Pfam" id="PF03221"/>
    </source>
</evidence>
<dbReference type="InterPro" id="IPR006600">
    <property type="entry name" value="HTH_CenpB_DNA-bd_dom"/>
</dbReference>
<name>A0A9J7J4T8_SPOLT</name>
<accession>A0A9J7J4T8</accession>
<keyword evidence="3" id="KW-0539">Nucleus</keyword>
<dbReference type="GeneID" id="111362568"/>
<keyword evidence="7" id="KW-1185">Reference proteome</keyword>
<dbReference type="GO" id="GO:0003677">
    <property type="term" value="F:DNA binding"/>
    <property type="evidence" value="ECO:0007669"/>
    <property type="project" value="UniProtKB-KW"/>
</dbReference>
<dbReference type="SUPFAM" id="SSF46689">
    <property type="entry name" value="Homeodomain-like"/>
    <property type="match status" value="1"/>
</dbReference>
<dbReference type="InterPro" id="IPR004875">
    <property type="entry name" value="DDE_SF_endonuclease_dom"/>
</dbReference>
<dbReference type="Pfam" id="PF03221">
    <property type="entry name" value="HTH_Tnp_Tc5"/>
    <property type="match status" value="1"/>
</dbReference>
<dbReference type="InterPro" id="IPR009057">
    <property type="entry name" value="Homeodomain-like_sf"/>
</dbReference>
<dbReference type="InterPro" id="IPR007889">
    <property type="entry name" value="HTH_Psq"/>
</dbReference>
<evidence type="ECO:0000256" key="1">
    <source>
        <dbReference type="ARBA" id="ARBA00004123"/>
    </source>
</evidence>
<dbReference type="InterPro" id="IPR036397">
    <property type="entry name" value="RNaseH_sf"/>
</dbReference>
<dbReference type="PANTHER" id="PTHR19303">
    <property type="entry name" value="TRANSPOSON"/>
    <property type="match status" value="1"/>
</dbReference>
<protein>
    <submittedName>
        <fullName evidence="8">Uncharacterized protein LOC111362568</fullName>
    </submittedName>
</protein>
<dbReference type="Gene3D" id="1.10.10.60">
    <property type="entry name" value="Homeodomain-like"/>
    <property type="match status" value="1"/>
</dbReference>
<gene>
    <name evidence="8" type="primary">LOC111362568</name>
</gene>
<feature type="domain" description="HTH CENPB-type" evidence="5">
    <location>
        <begin position="82"/>
        <end position="150"/>
    </location>
</feature>
<feature type="domain" description="HTH psq-type" evidence="6">
    <location>
        <begin position="17"/>
        <end position="53"/>
    </location>
</feature>
<evidence type="ECO:0000259" key="6">
    <source>
        <dbReference type="Pfam" id="PF05225"/>
    </source>
</evidence>
<dbReference type="Pfam" id="PF03184">
    <property type="entry name" value="DDE_1"/>
    <property type="match status" value="1"/>
</dbReference>
<reference evidence="8" key="1">
    <citation type="submission" date="2025-08" db="UniProtKB">
        <authorList>
            <consortium name="RefSeq"/>
        </authorList>
    </citation>
    <scope>IDENTIFICATION</scope>
    <source>
        <strain evidence="8">Ishihara</strain>
        <tissue evidence="8">Whole body</tissue>
    </source>
</reference>
<evidence type="ECO:0000256" key="3">
    <source>
        <dbReference type="ARBA" id="ARBA00023242"/>
    </source>
</evidence>
<dbReference type="OrthoDB" id="8187571at2759"/>
<dbReference type="InterPro" id="IPR050863">
    <property type="entry name" value="CenT-Element_Derived"/>
</dbReference>
<dbReference type="KEGG" id="sliu:111362568"/>
<organism evidence="7 8">
    <name type="scientific">Spodoptera litura</name>
    <name type="common">Asian cotton leafworm</name>
    <dbReference type="NCBI Taxonomy" id="69820"/>
    <lineage>
        <taxon>Eukaryota</taxon>
        <taxon>Metazoa</taxon>
        <taxon>Ecdysozoa</taxon>
        <taxon>Arthropoda</taxon>
        <taxon>Hexapoda</taxon>
        <taxon>Insecta</taxon>
        <taxon>Pterygota</taxon>
        <taxon>Neoptera</taxon>
        <taxon>Endopterygota</taxon>
        <taxon>Lepidoptera</taxon>
        <taxon>Glossata</taxon>
        <taxon>Ditrysia</taxon>
        <taxon>Noctuoidea</taxon>
        <taxon>Noctuidae</taxon>
        <taxon>Amphipyrinae</taxon>
        <taxon>Spodoptera</taxon>
    </lineage>
</organism>
<proteinExistence type="predicted"/>
<dbReference type="Gene3D" id="3.30.420.10">
    <property type="entry name" value="Ribonuclease H-like superfamily/Ribonuclease H"/>
    <property type="match status" value="1"/>
</dbReference>
<dbReference type="RefSeq" id="XP_022835029.1">
    <property type="nucleotide sequence ID" value="XM_022979261.1"/>
</dbReference>
<keyword evidence="2" id="KW-0238">DNA-binding</keyword>
<dbReference type="PANTHER" id="PTHR19303:SF74">
    <property type="entry name" value="POGO TRANSPOSABLE ELEMENT WITH KRAB DOMAIN"/>
    <property type="match status" value="1"/>
</dbReference>
<evidence type="ECO:0000313" key="7">
    <source>
        <dbReference type="Proteomes" id="UP000301870"/>
    </source>
</evidence>
<dbReference type="GO" id="GO:0005634">
    <property type="term" value="C:nucleus"/>
    <property type="evidence" value="ECO:0007669"/>
    <property type="project" value="UniProtKB-SubCell"/>
</dbReference>
<sequence>MPRIYIKKGTRTGEADEGAMESAIKEVLDKTLSIRKFAQKYGVKSTTLESRLKKFHQQEAAENMPTHAFTSKFTSNQVFSTEEEAFLNNYIIECSKMHYGLTIIQVRKCAYEFAKANQLNFHPSWHHNKMAGKEWMDSFRRRNGNLSLRKPENISAARTFAFNKTAVTGFYNNLEKVLTKYKFTADRIFNFDESGISTVLSTPKVLAEKNQKQIGQLVSAERGELVTFGGIISASGNTIPPLFIFPRVHFKDHFMTGTPEGSLGVATKSGWITSAIFIEVLKHIQKRSSCSKDNPILLLVDNHESHVTIEAVNYARDNGIVYLSFPPHTTHRLQPLDIGVFGPFKAKLKIAFNDWHVNNPGKTLNIYNIPRLAKIAYFESFTGKNITHAFEKAEIWPFIS</sequence>